<keyword evidence="1" id="KW-0472">Membrane</keyword>
<proteinExistence type="predicted"/>
<protein>
    <recommendedName>
        <fullName evidence="4">Oxaloacetate decarboxylase, gamma chain</fullName>
    </recommendedName>
</protein>
<accession>A0A1G5S083</accession>
<sequence>MNETFLMSLELMWRGMSGIFSIVFLIYLMIKLLNKVFPVKKGAGPS</sequence>
<organism evidence="2 3">
    <name type="scientific">Acidaminobacter hydrogenoformans DSM 2784</name>
    <dbReference type="NCBI Taxonomy" id="1120920"/>
    <lineage>
        <taxon>Bacteria</taxon>
        <taxon>Bacillati</taxon>
        <taxon>Bacillota</taxon>
        <taxon>Clostridia</taxon>
        <taxon>Peptostreptococcales</taxon>
        <taxon>Acidaminobacteraceae</taxon>
        <taxon>Acidaminobacter</taxon>
    </lineage>
</organism>
<evidence type="ECO:0000256" key="1">
    <source>
        <dbReference type="SAM" id="Phobius"/>
    </source>
</evidence>
<dbReference type="NCBIfam" id="NF040909">
    <property type="entry name" value="OadG_rel_small"/>
    <property type="match status" value="1"/>
</dbReference>
<keyword evidence="3" id="KW-1185">Reference proteome</keyword>
<dbReference type="EMBL" id="FMWL01000009">
    <property type="protein sequence ID" value="SCZ79794.1"/>
    <property type="molecule type" value="Genomic_DNA"/>
</dbReference>
<evidence type="ECO:0008006" key="4">
    <source>
        <dbReference type="Google" id="ProtNLM"/>
    </source>
</evidence>
<keyword evidence="1" id="KW-0812">Transmembrane</keyword>
<dbReference type="Proteomes" id="UP000199208">
    <property type="component" value="Unassembled WGS sequence"/>
</dbReference>
<evidence type="ECO:0000313" key="2">
    <source>
        <dbReference type="EMBL" id="SCZ79794.1"/>
    </source>
</evidence>
<feature type="transmembrane region" description="Helical" evidence="1">
    <location>
        <begin position="12"/>
        <end position="30"/>
    </location>
</feature>
<name>A0A1G5S083_9FIRM</name>
<dbReference type="STRING" id="1120920.SAMN03080599_01932"/>
<evidence type="ECO:0000313" key="3">
    <source>
        <dbReference type="Proteomes" id="UP000199208"/>
    </source>
</evidence>
<dbReference type="AlphaFoldDB" id="A0A1G5S083"/>
<keyword evidence="1" id="KW-1133">Transmembrane helix</keyword>
<dbReference type="RefSeq" id="WP_170829388.1">
    <property type="nucleotide sequence ID" value="NZ_FMWL01000009.1"/>
</dbReference>
<gene>
    <name evidence="2" type="ORF">SAMN03080599_01932</name>
</gene>
<reference evidence="2 3" key="1">
    <citation type="submission" date="2016-10" db="EMBL/GenBank/DDBJ databases">
        <authorList>
            <person name="de Groot N.N."/>
        </authorList>
    </citation>
    <scope>NUCLEOTIDE SEQUENCE [LARGE SCALE GENOMIC DNA]</scope>
    <source>
        <strain evidence="2 3">DSM 2784</strain>
    </source>
</reference>